<evidence type="ECO:0000313" key="2">
    <source>
        <dbReference type="EMBL" id="PSL18302.1"/>
    </source>
</evidence>
<dbReference type="GO" id="GO:0016740">
    <property type="term" value="F:transferase activity"/>
    <property type="evidence" value="ECO:0007669"/>
    <property type="project" value="UniProtKB-KW"/>
</dbReference>
<dbReference type="EMBL" id="PYGJ01000011">
    <property type="protein sequence ID" value="PSL18302.1"/>
    <property type="molecule type" value="Genomic_DNA"/>
</dbReference>
<dbReference type="CDD" id="cd00761">
    <property type="entry name" value="Glyco_tranf_GTA_type"/>
    <property type="match status" value="1"/>
</dbReference>
<proteinExistence type="predicted"/>
<keyword evidence="3" id="KW-1185">Reference proteome</keyword>
<organism evidence="2 3">
    <name type="scientific">Shimia abyssi</name>
    <dbReference type="NCBI Taxonomy" id="1662395"/>
    <lineage>
        <taxon>Bacteria</taxon>
        <taxon>Pseudomonadati</taxon>
        <taxon>Pseudomonadota</taxon>
        <taxon>Alphaproteobacteria</taxon>
        <taxon>Rhodobacterales</taxon>
        <taxon>Roseobacteraceae</taxon>
    </lineage>
</organism>
<accession>A0A2P8F9G3</accession>
<name>A0A2P8F9G3_9RHOB</name>
<reference evidence="2 3" key="1">
    <citation type="submission" date="2018-03" db="EMBL/GenBank/DDBJ databases">
        <title>Genomic Encyclopedia of Archaeal and Bacterial Type Strains, Phase II (KMG-II): from individual species to whole genera.</title>
        <authorList>
            <person name="Goeker M."/>
        </authorList>
    </citation>
    <scope>NUCLEOTIDE SEQUENCE [LARGE SCALE GENOMIC DNA]</scope>
    <source>
        <strain evidence="2 3">DSM 100673</strain>
    </source>
</reference>
<dbReference type="Proteomes" id="UP000240418">
    <property type="component" value="Unassembled WGS sequence"/>
</dbReference>
<dbReference type="Pfam" id="PF00535">
    <property type="entry name" value="Glycos_transf_2"/>
    <property type="match status" value="1"/>
</dbReference>
<gene>
    <name evidence="2" type="ORF">CLV88_11147</name>
</gene>
<protein>
    <submittedName>
        <fullName evidence="2">Glycosyl transferase family 2</fullName>
    </submittedName>
</protein>
<evidence type="ECO:0000259" key="1">
    <source>
        <dbReference type="Pfam" id="PF00535"/>
    </source>
</evidence>
<sequence>MRYLLETFCTVLDEPRPKICIADNGQKPLAHVVEAFRDRLTIHYSVFPEPSLSPVRNQVMKSAINLNTKYIACIDDDEWPSPQWLPKLLRAARDTNAEFVSGPVLADRKNGLPKWLEKGGLLDTDAGDFGGW</sequence>
<comment type="caution">
    <text evidence="2">The sequence shown here is derived from an EMBL/GenBank/DDBJ whole genome shotgun (WGS) entry which is preliminary data.</text>
</comment>
<dbReference type="SUPFAM" id="SSF53448">
    <property type="entry name" value="Nucleotide-diphospho-sugar transferases"/>
    <property type="match status" value="1"/>
</dbReference>
<feature type="domain" description="Glycosyltransferase 2-like" evidence="1">
    <location>
        <begin position="3"/>
        <end position="117"/>
    </location>
</feature>
<evidence type="ECO:0000313" key="3">
    <source>
        <dbReference type="Proteomes" id="UP000240418"/>
    </source>
</evidence>
<dbReference type="InterPro" id="IPR001173">
    <property type="entry name" value="Glyco_trans_2-like"/>
</dbReference>
<dbReference type="Gene3D" id="3.90.550.10">
    <property type="entry name" value="Spore Coat Polysaccharide Biosynthesis Protein SpsA, Chain A"/>
    <property type="match status" value="1"/>
</dbReference>
<dbReference type="InterPro" id="IPR029044">
    <property type="entry name" value="Nucleotide-diphossugar_trans"/>
</dbReference>
<dbReference type="AlphaFoldDB" id="A0A2P8F9G3"/>
<keyword evidence="2" id="KW-0808">Transferase</keyword>